<evidence type="ECO:0000256" key="1">
    <source>
        <dbReference type="SAM" id="MobiDB-lite"/>
    </source>
</evidence>
<dbReference type="AlphaFoldDB" id="A0A1D2N8H2"/>
<keyword evidence="4" id="KW-1185">Reference proteome</keyword>
<sequence>MSRMRGLSLLALGICLVIPFGFARKWNTNKDSIVVDAAYSDDDEEGELHFDALDQPDRAECMTLDQEPGICVTLRRCHPILFSDNGELRNPSLAQDYSQSVDACVSQNAVDDEPVMFDEVDKPSTAAVGDRILCCAKDKIHYAHRSSLEASDEELAMYPTTTGFPVVPLGGEVNEDPTQPQVIEDLLVIDNGVSGPSAPAEPIIDVVESTEASATNAPQKLSEESVSEITTSLPIIGDVEPQPEQPQSPLPSPEEPQSEPLIPDEPEPQPEQPSITAEDLTET</sequence>
<proteinExistence type="predicted"/>
<feature type="non-terminal residue" evidence="3">
    <location>
        <position position="283"/>
    </location>
</feature>
<comment type="caution">
    <text evidence="3">The sequence shown here is derived from an EMBL/GenBank/DDBJ whole genome shotgun (WGS) entry which is preliminary data.</text>
</comment>
<dbReference type="EMBL" id="LJIJ01000155">
    <property type="protein sequence ID" value="ODN01385.1"/>
    <property type="molecule type" value="Genomic_DNA"/>
</dbReference>
<protein>
    <submittedName>
        <fullName evidence="3">Uncharacterized protein</fullName>
    </submittedName>
</protein>
<evidence type="ECO:0000256" key="2">
    <source>
        <dbReference type="SAM" id="SignalP"/>
    </source>
</evidence>
<accession>A0A1D2N8H2</accession>
<reference evidence="3 4" key="1">
    <citation type="journal article" date="2016" name="Genome Biol. Evol.">
        <title>Gene Family Evolution Reflects Adaptation to Soil Environmental Stressors in the Genome of the Collembolan Orchesella cincta.</title>
        <authorList>
            <person name="Faddeeva-Vakhrusheva A."/>
            <person name="Derks M.F."/>
            <person name="Anvar S.Y."/>
            <person name="Agamennone V."/>
            <person name="Suring W."/>
            <person name="Smit S."/>
            <person name="van Straalen N.M."/>
            <person name="Roelofs D."/>
        </authorList>
    </citation>
    <scope>NUCLEOTIDE SEQUENCE [LARGE SCALE GENOMIC DNA]</scope>
    <source>
        <tissue evidence="3">Mixed pool</tissue>
    </source>
</reference>
<feature type="region of interest" description="Disordered" evidence="1">
    <location>
        <begin position="214"/>
        <end position="283"/>
    </location>
</feature>
<gene>
    <name evidence="3" type="ORF">Ocin01_05306</name>
</gene>
<dbReference type="Proteomes" id="UP000094527">
    <property type="component" value="Unassembled WGS sequence"/>
</dbReference>
<feature type="signal peptide" evidence="2">
    <location>
        <begin position="1"/>
        <end position="23"/>
    </location>
</feature>
<evidence type="ECO:0000313" key="4">
    <source>
        <dbReference type="Proteomes" id="UP000094527"/>
    </source>
</evidence>
<evidence type="ECO:0000313" key="3">
    <source>
        <dbReference type="EMBL" id="ODN01385.1"/>
    </source>
</evidence>
<name>A0A1D2N8H2_ORCCI</name>
<feature type="compositionally biased region" description="Pro residues" evidence="1">
    <location>
        <begin position="243"/>
        <end position="254"/>
    </location>
</feature>
<dbReference type="PROSITE" id="PS00430">
    <property type="entry name" value="TONB_DEPENDENT_REC_1"/>
    <property type="match status" value="1"/>
</dbReference>
<feature type="chain" id="PRO_5008905204" evidence="2">
    <location>
        <begin position="24"/>
        <end position="283"/>
    </location>
</feature>
<dbReference type="InterPro" id="IPR010916">
    <property type="entry name" value="TonB_box_CS"/>
</dbReference>
<keyword evidence="2" id="KW-0732">Signal</keyword>
<organism evidence="3 4">
    <name type="scientific">Orchesella cincta</name>
    <name type="common">Springtail</name>
    <name type="synonym">Podura cincta</name>
    <dbReference type="NCBI Taxonomy" id="48709"/>
    <lineage>
        <taxon>Eukaryota</taxon>
        <taxon>Metazoa</taxon>
        <taxon>Ecdysozoa</taxon>
        <taxon>Arthropoda</taxon>
        <taxon>Hexapoda</taxon>
        <taxon>Collembola</taxon>
        <taxon>Entomobryomorpha</taxon>
        <taxon>Entomobryoidea</taxon>
        <taxon>Orchesellidae</taxon>
        <taxon>Orchesellinae</taxon>
        <taxon>Orchesella</taxon>
    </lineage>
</organism>